<reference evidence="2 3" key="2">
    <citation type="submission" date="2018-11" db="EMBL/GenBank/DDBJ databases">
        <authorList>
            <consortium name="Pathogen Informatics"/>
        </authorList>
    </citation>
    <scope>NUCLEOTIDE SEQUENCE [LARGE SCALE GENOMIC DNA]</scope>
</reference>
<protein>
    <submittedName>
        <fullName evidence="4">SH3 domain-containing protein</fullName>
    </submittedName>
</protein>
<feature type="compositionally biased region" description="Basic and acidic residues" evidence="1">
    <location>
        <begin position="168"/>
        <end position="183"/>
    </location>
</feature>
<accession>A0A183DXU6</accession>
<dbReference type="InterPro" id="IPR036028">
    <property type="entry name" value="SH3-like_dom_sf"/>
</dbReference>
<feature type="region of interest" description="Disordered" evidence="1">
    <location>
        <begin position="120"/>
        <end position="183"/>
    </location>
</feature>
<dbReference type="GO" id="GO:0005886">
    <property type="term" value="C:plasma membrane"/>
    <property type="evidence" value="ECO:0007669"/>
    <property type="project" value="TreeGrafter"/>
</dbReference>
<dbReference type="WBParaSite" id="GPUH_0001355201-mRNA-1">
    <property type="protein sequence ID" value="GPUH_0001355201-mRNA-1"/>
    <property type="gene ID" value="GPUH_0001355201"/>
</dbReference>
<dbReference type="GO" id="GO:0035023">
    <property type="term" value="P:regulation of Rho protein signal transduction"/>
    <property type="evidence" value="ECO:0007669"/>
    <property type="project" value="TreeGrafter"/>
</dbReference>
<dbReference type="GO" id="GO:0003779">
    <property type="term" value="F:actin binding"/>
    <property type="evidence" value="ECO:0007669"/>
    <property type="project" value="TreeGrafter"/>
</dbReference>
<dbReference type="SUPFAM" id="SSF50044">
    <property type="entry name" value="SH3-domain"/>
    <property type="match status" value="1"/>
</dbReference>
<dbReference type="PANTHER" id="PTHR12287">
    <property type="entry name" value="EPIDERMAL GROWTH FACTOR RECEPTOR KINASE SUBSTRATE EPS8-RELATED PROTEIN"/>
    <property type="match status" value="1"/>
</dbReference>
<keyword evidence="3" id="KW-1185">Reference proteome</keyword>
<dbReference type="EMBL" id="UYRT01080310">
    <property type="protein sequence ID" value="VDN22487.1"/>
    <property type="molecule type" value="Genomic_DNA"/>
</dbReference>
<reference evidence="4" key="1">
    <citation type="submission" date="2016-06" db="UniProtKB">
        <authorList>
            <consortium name="WormBaseParasite"/>
        </authorList>
    </citation>
    <scope>IDENTIFICATION</scope>
</reference>
<organism evidence="4">
    <name type="scientific">Gongylonema pulchrum</name>
    <dbReference type="NCBI Taxonomy" id="637853"/>
    <lineage>
        <taxon>Eukaryota</taxon>
        <taxon>Metazoa</taxon>
        <taxon>Ecdysozoa</taxon>
        <taxon>Nematoda</taxon>
        <taxon>Chromadorea</taxon>
        <taxon>Rhabditida</taxon>
        <taxon>Spirurina</taxon>
        <taxon>Spiruromorpha</taxon>
        <taxon>Spiruroidea</taxon>
        <taxon>Gongylonematidae</taxon>
        <taxon>Gongylonema</taxon>
    </lineage>
</organism>
<evidence type="ECO:0000313" key="4">
    <source>
        <dbReference type="WBParaSite" id="GPUH_0001355201-mRNA-1"/>
    </source>
</evidence>
<dbReference type="AlphaFoldDB" id="A0A183DXU6"/>
<dbReference type="OrthoDB" id="4680325at2759"/>
<dbReference type="PANTHER" id="PTHR12287:SF23">
    <property type="entry name" value="AROUSER, ISOFORM A-RELATED"/>
    <property type="match status" value="1"/>
</dbReference>
<dbReference type="InterPro" id="IPR039801">
    <property type="entry name" value="EPS8-like"/>
</dbReference>
<sequence length="183" mass="20539">MAAIYQAYCTCILPSSRQPSPALSRRAQYLPQLNGSEQQRATPLAGPIPQPDQSSRQRAFLDDIIARRAKLVQVTYDRVAQNPKELTVLNDSKNWWECTNVHHRAGYVPHTILSVVNVDRNSSPQSLPPQDPSVHLDRMSSSQGNAVNRGAPSPLSPRPGMMSDDTPEYIKQRQGKRGEFRYF</sequence>
<dbReference type="GO" id="GO:0007266">
    <property type="term" value="P:Rho protein signal transduction"/>
    <property type="evidence" value="ECO:0007669"/>
    <property type="project" value="TreeGrafter"/>
</dbReference>
<dbReference type="Proteomes" id="UP000271098">
    <property type="component" value="Unassembled WGS sequence"/>
</dbReference>
<evidence type="ECO:0000256" key="1">
    <source>
        <dbReference type="SAM" id="MobiDB-lite"/>
    </source>
</evidence>
<dbReference type="Gene3D" id="2.30.30.40">
    <property type="entry name" value="SH3 Domains"/>
    <property type="match status" value="1"/>
</dbReference>
<evidence type="ECO:0000313" key="2">
    <source>
        <dbReference type="EMBL" id="VDN22487.1"/>
    </source>
</evidence>
<evidence type="ECO:0000313" key="3">
    <source>
        <dbReference type="Proteomes" id="UP000271098"/>
    </source>
</evidence>
<proteinExistence type="predicted"/>
<gene>
    <name evidence="2" type="ORF">GPUH_LOCUS13537</name>
</gene>
<name>A0A183DXU6_9BILA</name>